<organism evidence="2 3">
    <name type="scientific">Alosa alosa</name>
    <name type="common">allis shad</name>
    <dbReference type="NCBI Taxonomy" id="278164"/>
    <lineage>
        <taxon>Eukaryota</taxon>
        <taxon>Metazoa</taxon>
        <taxon>Chordata</taxon>
        <taxon>Craniata</taxon>
        <taxon>Vertebrata</taxon>
        <taxon>Euteleostomi</taxon>
        <taxon>Actinopterygii</taxon>
        <taxon>Neopterygii</taxon>
        <taxon>Teleostei</taxon>
        <taxon>Clupei</taxon>
        <taxon>Clupeiformes</taxon>
        <taxon>Clupeoidei</taxon>
        <taxon>Clupeidae</taxon>
        <taxon>Alosa</taxon>
    </lineage>
</organism>
<dbReference type="AlphaFoldDB" id="A0AAV6GRF1"/>
<keyword evidence="1" id="KW-0175">Coiled coil</keyword>
<reference evidence="2" key="1">
    <citation type="submission" date="2020-10" db="EMBL/GenBank/DDBJ databases">
        <title>Chromosome-scale genome assembly of the Allis shad, Alosa alosa.</title>
        <authorList>
            <person name="Margot Z."/>
            <person name="Christophe K."/>
            <person name="Cabau C."/>
            <person name="Louis A."/>
            <person name="Berthelot C."/>
            <person name="Parey E."/>
            <person name="Roest Crollius H."/>
            <person name="Montfort J."/>
            <person name="Robinson-Rechavi M."/>
            <person name="Bucao C."/>
            <person name="Bouchez O."/>
            <person name="Gislard M."/>
            <person name="Lluch J."/>
            <person name="Milhes M."/>
            <person name="Lampietro C."/>
            <person name="Lopez Roques C."/>
            <person name="Donnadieu C."/>
            <person name="Braasch I."/>
            <person name="Desvignes T."/>
            <person name="Postlethwait J."/>
            <person name="Bobe J."/>
            <person name="Guiguen Y."/>
        </authorList>
    </citation>
    <scope>NUCLEOTIDE SEQUENCE</scope>
    <source>
        <strain evidence="2">M-15738</strain>
        <tissue evidence="2">Blood</tissue>
    </source>
</reference>
<dbReference type="EMBL" id="JADWDJ010000008">
    <property type="protein sequence ID" value="KAG5276527.1"/>
    <property type="molecule type" value="Genomic_DNA"/>
</dbReference>
<accession>A0AAV6GRF1</accession>
<dbReference type="Proteomes" id="UP000823561">
    <property type="component" value="Chromosome 8"/>
</dbReference>
<sequence>MDTDILQRSSDSKLVYTRNQLIALRRNAGCVRDNIPEELWCFRDCRAGVKVKTRRRKKKWRYKPSVPSIVMGNVNSLANKTDELDSLPMYKPKVQRLPVPTRTFRKWTPEVDEALRDCFECTDWSVLQNGEDLEEVTQCTTDYLNFCMDIVVPTRTVRCFPNNKLWITSNVKTLLNRKKMRSERGDMAELRAMQGELKFKLKEAKEDYRKKVEQKLQENNLKETWDCMKVITGLKKNSSSVGGDLDRA</sequence>
<dbReference type="PANTHER" id="PTHR47510:SF3">
    <property type="entry name" value="ENDO_EXONUCLEASE_PHOSPHATASE DOMAIN-CONTAINING PROTEIN"/>
    <property type="match status" value="1"/>
</dbReference>
<name>A0AAV6GRF1_9TELE</name>
<comment type="caution">
    <text evidence="2">The sequence shown here is derived from an EMBL/GenBank/DDBJ whole genome shotgun (WGS) entry which is preliminary data.</text>
</comment>
<proteinExistence type="predicted"/>
<keyword evidence="3" id="KW-1185">Reference proteome</keyword>
<feature type="coiled-coil region" evidence="1">
    <location>
        <begin position="187"/>
        <end position="218"/>
    </location>
</feature>
<dbReference type="PANTHER" id="PTHR47510">
    <property type="entry name" value="REVERSE TRANSCRIPTASE DOMAIN-CONTAINING PROTEIN"/>
    <property type="match status" value="1"/>
</dbReference>
<evidence type="ECO:0000256" key="1">
    <source>
        <dbReference type="SAM" id="Coils"/>
    </source>
</evidence>
<gene>
    <name evidence="2" type="ORF">AALO_G00106700</name>
</gene>
<protein>
    <submittedName>
        <fullName evidence="2">Uncharacterized protein</fullName>
    </submittedName>
</protein>
<evidence type="ECO:0000313" key="2">
    <source>
        <dbReference type="EMBL" id="KAG5276527.1"/>
    </source>
</evidence>
<evidence type="ECO:0000313" key="3">
    <source>
        <dbReference type="Proteomes" id="UP000823561"/>
    </source>
</evidence>